<evidence type="ECO:0000313" key="2">
    <source>
        <dbReference type="Proteomes" id="UP000541444"/>
    </source>
</evidence>
<accession>A0A7J7MZW3</accession>
<reference evidence="1 2" key="1">
    <citation type="journal article" date="2020" name="IScience">
        <title>Genome Sequencing of the Endangered Kingdonia uniflora (Circaeasteraceae, Ranunculales) Reveals Potential Mechanisms of Evolutionary Specialization.</title>
        <authorList>
            <person name="Sun Y."/>
            <person name="Deng T."/>
            <person name="Zhang A."/>
            <person name="Moore M.J."/>
            <person name="Landis J.B."/>
            <person name="Lin N."/>
            <person name="Zhang H."/>
            <person name="Zhang X."/>
            <person name="Huang J."/>
            <person name="Zhang X."/>
            <person name="Sun H."/>
            <person name="Wang H."/>
        </authorList>
    </citation>
    <scope>NUCLEOTIDE SEQUENCE [LARGE SCALE GENOMIC DNA]</scope>
    <source>
        <strain evidence="1">TB1705</strain>
        <tissue evidence="1">Leaf</tissue>
    </source>
</reference>
<gene>
    <name evidence="1" type="ORF">GIB67_019146</name>
</gene>
<evidence type="ECO:0000313" key="1">
    <source>
        <dbReference type="EMBL" id="KAF6160377.1"/>
    </source>
</evidence>
<dbReference type="AlphaFoldDB" id="A0A7J7MZW3"/>
<dbReference type="Proteomes" id="UP000541444">
    <property type="component" value="Unassembled WGS sequence"/>
</dbReference>
<dbReference type="EMBL" id="JACGCM010001165">
    <property type="protein sequence ID" value="KAF6160377.1"/>
    <property type="molecule type" value="Genomic_DNA"/>
</dbReference>
<sequence length="55" mass="6464">MISFCLALPLYEGYKFLVTKFGQICPYMPKTIGQIVPLIQQNKYLFEQKKKSVFE</sequence>
<organism evidence="1 2">
    <name type="scientific">Kingdonia uniflora</name>
    <dbReference type="NCBI Taxonomy" id="39325"/>
    <lineage>
        <taxon>Eukaryota</taxon>
        <taxon>Viridiplantae</taxon>
        <taxon>Streptophyta</taxon>
        <taxon>Embryophyta</taxon>
        <taxon>Tracheophyta</taxon>
        <taxon>Spermatophyta</taxon>
        <taxon>Magnoliopsida</taxon>
        <taxon>Ranunculales</taxon>
        <taxon>Circaeasteraceae</taxon>
        <taxon>Kingdonia</taxon>
    </lineage>
</organism>
<proteinExistence type="predicted"/>
<protein>
    <submittedName>
        <fullName evidence="1">Uncharacterized protein</fullName>
    </submittedName>
</protein>
<name>A0A7J7MZW3_9MAGN</name>
<keyword evidence="2" id="KW-1185">Reference proteome</keyword>
<comment type="caution">
    <text evidence="1">The sequence shown here is derived from an EMBL/GenBank/DDBJ whole genome shotgun (WGS) entry which is preliminary data.</text>
</comment>